<evidence type="ECO:0008006" key="4">
    <source>
        <dbReference type="Google" id="ProtNLM"/>
    </source>
</evidence>
<keyword evidence="1" id="KW-0732">Signal</keyword>
<keyword evidence="3" id="KW-1185">Reference proteome</keyword>
<name>A0AA36DJ35_9BILA</name>
<protein>
    <recommendedName>
        <fullName evidence="4">Secreted protein</fullName>
    </recommendedName>
</protein>
<accession>A0AA36DJ35</accession>
<feature type="chain" id="PRO_5041358280" description="Secreted protein" evidence="1">
    <location>
        <begin position="18"/>
        <end position="215"/>
    </location>
</feature>
<feature type="non-terminal residue" evidence="2">
    <location>
        <position position="1"/>
    </location>
</feature>
<evidence type="ECO:0000256" key="1">
    <source>
        <dbReference type="SAM" id="SignalP"/>
    </source>
</evidence>
<feature type="signal peptide" evidence="1">
    <location>
        <begin position="1"/>
        <end position="17"/>
    </location>
</feature>
<dbReference type="EMBL" id="CATQJA010002710">
    <property type="protein sequence ID" value="CAJ0587311.1"/>
    <property type="molecule type" value="Genomic_DNA"/>
</dbReference>
<gene>
    <name evidence="2" type="ORF">MSPICULIGERA_LOCUS25285</name>
</gene>
<dbReference type="PANTHER" id="PTHR35014:SF1">
    <property type="entry name" value="INFECTION RESPONSE PROTEIN"/>
    <property type="match status" value="1"/>
</dbReference>
<sequence length="215" mass="23915">MLRNLLIAVSLLYVANAQCGQNTVSILQKCYSDFVSFYGYTYTPGNMPVYWDLHQVRTKMLRDQGLTVQPKICDVATALFQCTDKVKFDAICIQELGANSSDATSWMTDRAVGNYQCTDGYKTLMADFDCIGKARDANAVALQNCTDTLDYQLTHSINICKDFNDFLACQPPYYDKACGHNAGVFMCGVNRAGIDANLDLCDKLGLLDKCAPYKY</sequence>
<dbReference type="PANTHER" id="PTHR35014">
    <property type="entry name" value="INFECTION RESPONSE PROTEIN-RELATED"/>
    <property type="match status" value="1"/>
</dbReference>
<organism evidence="2 3">
    <name type="scientific">Mesorhabditis spiculigera</name>
    <dbReference type="NCBI Taxonomy" id="96644"/>
    <lineage>
        <taxon>Eukaryota</taxon>
        <taxon>Metazoa</taxon>
        <taxon>Ecdysozoa</taxon>
        <taxon>Nematoda</taxon>
        <taxon>Chromadorea</taxon>
        <taxon>Rhabditida</taxon>
        <taxon>Rhabditina</taxon>
        <taxon>Rhabditomorpha</taxon>
        <taxon>Rhabditoidea</taxon>
        <taxon>Rhabditidae</taxon>
        <taxon>Mesorhabditinae</taxon>
        <taxon>Mesorhabditis</taxon>
    </lineage>
</organism>
<evidence type="ECO:0000313" key="2">
    <source>
        <dbReference type="EMBL" id="CAJ0587311.1"/>
    </source>
</evidence>
<proteinExistence type="predicted"/>
<reference evidence="2" key="1">
    <citation type="submission" date="2023-06" db="EMBL/GenBank/DDBJ databases">
        <authorList>
            <person name="Delattre M."/>
        </authorList>
    </citation>
    <scope>NUCLEOTIDE SEQUENCE</scope>
    <source>
        <strain evidence="2">AF72</strain>
    </source>
</reference>
<dbReference type="Proteomes" id="UP001177023">
    <property type="component" value="Unassembled WGS sequence"/>
</dbReference>
<comment type="caution">
    <text evidence="2">The sequence shown here is derived from an EMBL/GenBank/DDBJ whole genome shotgun (WGS) entry which is preliminary data.</text>
</comment>
<evidence type="ECO:0000313" key="3">
    <source>
        <dbReference type="Proteomes" id="UP001177023"/>
    </source>
</evidence>
<dbReference type="AlphaFoldDB" id="A0AA36DJ35"/>